<keyword evidence="2" id="KW-0378">Hydrolase</keyword>
<dbReference type="EMBL" id="AP018165">
    <property type="protein sequence ID" value="BAX97812.1"/>
    <property type="molecule type" value="Genomic_DNA"/>
</dbReference>
<evidence type="ECO:0000259" key="1">
    <source>
        <dbReference type="Pfam" id="PF00561"/>
    </source>
</evidence>
<dbReference type="InterPro" id="IPR050266">
    <property type="entry name" value="AB_hydrolase_sf"/>
</dbReference>
<dbReference type="KEGG" id="mste:MSTE_02502"/>
<evidence type="ECO:0000313" key="2">
    <source>
        <dbReference type="EMBL" id="BAX97812.1"/>
    </source>
</evidence>
<proteinExistence type="predicted"/>
<dbReference type="InterPro" id="IPR029058">
    <property type="entry name" value="AB_hydrolase_fold"/>
</dbReference>
<dbReference type="GO" id="GO:0016787">
    <property type="term" value="F:hydrolase activity"/>
    <property type="evidence" value="ECO:0007669"/>
    <property type="project" value="UniProtKB-KW"/>
</dbReference>
<sequence>MSEDQLLSQYRNTVVTPLGTISYLDVGAGPATVFIHGVLTNSLLWRKIIVQAARDGRRCIALDLPGHGQTPVPVQDLDITLSGLADLVIGFVNALGVAGFDLVANDTGGAVAQIVAARAGDRIRTLTLTNCDTERHVPPTLFKPIVALSPPWLMARVGPRVFRRQGVLRALLRAGYRDPGALPAEIIESYGQPVFGTPESSRFLAKMLRAMHSRDLEDAKAGLAAFKVPTLIVWGTGDHFFPVKYAHRLGKLIAGTVAVYELNDARLYFPDEDAQQLLPLLQGHWSSGHQSSTA</sequence>
<protein>
    <submittedName>
        <fullName evidence="2">Putative hydrolase, alpha/beta hydrolase fold protein</fullName>
    </submittedName>
</protein>
<name>A0A1Z4EY05_9MYCO</name>
<keyword evidence="3" id="KW-1185">Reference proteome</keyword>
<dbReference type="AlphaFoldDB" id="A0A1Z4EY05"/>
<dbReference type="Pfam" id="PF00561">
    <property type="entry name" value="Abhydrolase_1"/>
    <property type="match status" value="1"/>
</dbReference>
<reference evidence="2 3" key="2">
    <citation type="journal article" date="2017" name="Int. J. Syst. Evol. Microbiol.">
        <title>Mycobacterium stephanolepidis sp. nov., a rapidly growing species related to Mycobacterium chelonae, isolated from marine teleost fish, Stephanolepis cirrhifer.</title>
        <authorList>
            <person name="Fukano H."/>
            <person name="Wada S."/>
            <person name="Kurata O."/>
            <person name="Katayama K."/>
            <person name="Fujiwara N."/>
            <person name="Hoshino Y."/>
        </authorList>
    </citation>
    <scope>NUCLEOTIDE SEQUENCE [LARGE SCALE GENOMIC DNA]</scope>
    <source>
        <strain evidence="2 3">NJB0901</strain>
    </source>
</reference>
<dbReference type="Gene3D" id="3.40.50.1820">
    <property type="entry name" value="alpha/beta hydrolase"/>
    <property type="match status" value="1"/>
</dbReference>
<dbReference type="InterPro" id="IPR000073">
    <property type="entry name" value="AB_hydrolase_1"/>
</dbReference>
<dbReference type="SUPFAM" id="SSF53474">
    <property type="entry name" value="alpha/beta-Hydrolases"/>
    <property type="match status" value="1"/>
</dbReference>
<evidence type="ECO:0000313" key="3">
    <source>
        <dbReference type="Proteomes" id="UP000217954"/>
    </source>
</evidence>
<dbReference type="PRINTS" id="PR00111">
    <property type="entry name" value="ABHYDROLASE"/>
</dbReference>
<organism evidence="2 3">
    <name type="scientific">[Mycobacterium] stephanolepidis</name>
    <dbReference type="NCBI Taxonomy" id="1520670"/>
    <lineage>
        <taxon>Bacteria</taxon>
        <taxon>Bacillati</taxon>
        <taxon>Actinomycetota</taxon>
        <taxon>Actinomycetes</taxon>
        <taxon>Mycobacteriales</taxon>
        <taxon>Mycobacteriaceae</taxon>
        <taxon>Mycobacteroides</taxon>
    </lineage>
</organism>
<dbReference type="Proteomes" id="UP000217954">
    <property type="component" value="Chromosome"/>
</dbReference>
<dbReference type="PANTHER" id="PTHR43798">
    <property type="entry name" value="MONOACYLGLYCEROL LIPASE"/>
    <property type="match status" value="1"/>
</dbReference>
<feature type="domain" description="AB hydrolase-1" evidence="1">
    <location>
        <begin position="33"/>
        <end position="262"/>
    </location>
</feature>
<reference evidence="3" key="1">
    <citation type="journal article" date="2017" name="Genome Announc.">
        <title>Complete Genome Sequence of Mycobacterium stephanolepidis.</title>
        <authorList>
            <person name="Fukano H."/>
            <person name="Yoshida M."/>
            <person name="Katayama Y."/>
            <person name="Omatsu T."/>
            <person name="Mizutani T."/>
            <person name="Kurata O."/>
            <person name="Wada S."/>
            <person name="Hoshino Y."/>
        </authorList>
    </citation>
    <scope>NUCLEOTIDE SEQUENCE [LARGE SCALE GENOMIC DNA]</scope>
    <source>
        <strain evidence="3">NJB0901</strain>
    </source>
</reference>
<gene>
    <name evidence="2" type="ORF">MSTE_02502</name>
</gene>
<dbReference type="RefSeq" id="WP_231897057.1">
    <property type="nucleotide sequence ID" value="NZ_AP018165.1"/>
</dbReference>
<accession>A0A1Z4EY05</accession>